<dbReference type="Gene3D" id="3.90.1150.10">
    <property type="entry name" value="Aspartate Aminotransferase, domain 1"/>
    <property type="match status" value="2"/>
</dbReference>
<feature type="domain" description="Glycine cleavage system P-protein N-terminal" evidence="10">
    <location>
        <begin position="13"/>
        <end position="442"/>
    </location>
</feature>
<feature type="modified residue" description="N6-(pyridoxal phosphate)lysine" evidence="8">
    <location>
        <position position="711"/>
    </location>
</feature>
<comment type="function">
    <text evidence="2 8">The glycine cleavage system catalyzes the degradation of glycine. The P protein binds the alpha-amino group of glycine through its pyridoxal phosphate cofactor; CO(2) is released and the remaining methylamine moiety is then transferred to the lipoamide cofactor of the H protein.</text>
</comment>
<accession>A0ABY6D713</accession>
<dbReference type="SUPFAM" id="SSF53383">
    <property type="entry name" value="PLP-dependent transferases"/>
    <property type="match status" value="2"/>
</dbReference>
<evidence type="ECO:0000256" key="4">
    <source>
        <dbReference type="ARBA" id="ARBA00011690"/>
    </source>
</evidence>
<feature type="domain" description="Glycine dehydrogenase C-terminal" evidence="11">
    <location>
        <begin position="783"/>
        <end position="903"/>
    </location>
</feature>
<evidence type="ECO:0000256" key="7">
    <source>
        <dbReference type="ARBA" id="ARBA00049026"/>
    </source>
</evidence>
<organism evidence="12 13">
    <name type="scientific">Reichenbachiella carrageenanivorans</name>
    <dbReference type="NCBI Taxonomy" id="2979869"/>
    <lineage>
        <taxon>Bacteria</taxon>
        <taxon>Pseudomonadati</taxon>
        <taxon>Bacteroidota</taxon>
        <taxon>Cytophagia</taxon>
        <taxon>Cytophagales</taxon>
        <taxon>Reichenbachiellaceae</taxon>
        <taxon>Reichenbachiella</taxon>
    </lineage>
</organism>
<keyword evidence="6 8" id="KW-0560">Oxidoreductase</keyword>
<evidence type="ECO:0000256" key="6">
    <source>
        <dbReference type="ARBA" id="ARBA00023002"/>
    </source>
</evidence>
<sequence length="966" mass="106509">MIANLNERTHFQHRHNGPSNDDISQMLDTVGVDTVDELIDQTVPENIRKREALNIPEALDEFSYVRSIKEIASKNKVFKSFIGLGYYNCVTPAVIQRNILENPGWYTAYTPYQAEIAQGRLEALVNFQTMVSDLTGMEIANASLLDEATAAAEAMTMLFALRKKEKKTSVKYFVDERIFPQTLDVLKTRALPLGIELEIGKYEEVDISSSEYYGLMVQYPNAEGSVEDYRTLFATAQDNQVFITVATDLMSMVLLTPPGEMGADVVVGTTQRFGVPMGFGGPHAGFFATKDEFKRQIPGRIIGVSQDSHGNKAYRMALQTREQHIRREKATSNICTAQVLLGVIAGAYAVYHGPKGLKRIASRIHGLAQLASKYLTEIGFVQENEVYFDTLKIKADDALKQQIREESEAKGINFNYYAEDAIGIAFDETHTVTELEEVVAIFSKIGAKTIDRSAVIEAANQVKITFNGDFDRTSKFLEHPVYQKYQSEHEMLRYLKRLENKDLSLAHSMISLGSCTMKLNATSEMIPITWPEFAQMHPFAPVDQTDGYRVMISNLTEWLSEITGFYTTSLQPNSGAQGEYAGLLVIKAYLEDKGEGHRDVTLIPSSAHGTNPASAVMAGNKVVIVKCDEKGNIDVADLKAKAEQYKDTLSSLMITYPSTHGVFEESVIEICEIIHEHGGQVYMDGANMNAQVGLTSPGHIGADVCHLNLHKTFAIPHGGGGPGIGPIGVAKHLAPYLPGSPLVDINNGKAITAISAAPFGSAGVLPISYGYIAMMGADGLLNATKMAILNANYIKTRLETKFPILYTGINGRCAHEMIVDCRAFKAFGIEVEDIAKRLMDYGFHAPTVSFPVAGTLMIEPTESETKEELDRFCDALLQIREEVEAVASGNMDPVDNVLKNAPHTADSVLVDDWNHGYSRSEAVYPLDYLRANKFWPSVGRVDNAYGDRNLFCSCIPVEEFEEVVEA</sequence>
<dbReference type="InterPro" id="IPR015421">
    <property type="entry name" value="PyrdxlP-dep_Trfase_major"/>
</dbReference>
<name>A0ABY6D713_9BACT</name>
<dbReference type="Pfam" id="PF02347">
    <property type="entry name" value="GDC-P"/>
    <property type="match status" value="2"/>
</dbReference>
<evidence type="ECO:0000313" key="13">
    <source>
        <dbReference type="Proteomes" id="UP001062165"/>
    </source>
</evidence>
<dbReference type="Proteomes" id="UP001062165">
    <property type="component" value="Chromosome"/>
</dbReference>
<evidence type="ECO:0000256" key="9">
    <source>
        <dbReference type="SAM" id="MobiDB-lite"/>
    </source>
</evidence>
<dbReference type="Gene3D" id="3.40.640.10">
    <property type="entry name" value="Type I PLP-dependent aspartate aminotransferase-like (Major domain)"/>
    <property type="match status" value="2"/>
</dbReference>
<dbReference type="GO" id="GO:0004375">
    <property type="term" value="F:glycine dehydrogenase (decarboxylating) activity"/>
    <property type="evidence" value="ECO:0007669"/>
    <property type="project" value="UniProtKB-EC"/>
</dbReference>
<comment type="catalytic activity">
    <reaction evidence="7 8">
        <text>N(6)-[(R)-lipoyl]-L-lysyl-[glycine-cleavage complex H protein] + glycine + H(+) = N(6)-[(R)-S(8)-aminomethyldihydrolipoyl]-L-lysyl-[glycine-cleavage complex H protein] + CO2</text>
        <dbReference type="Rhea" id="RHEA:24304"/>
        <dbReference type="Rhea" id="RHEA-COMP:10494"/>
        <dbReference type="Rhea" id="RHEA-COMP:10495"/>
        <dbReference type="ChEBI" id="CHEBI:15378"/>
        <dbReference type="ChEBI" id="CHEBI:16526"/>
        <dbReference type="ChEBI" id="CHEBI:57305"/>
        <dbReference type="ChEBI" id="CHEBI:83099"/>
        <dbReference type="ChEBI" id="CHEBI:83143"/>
        <dbReference type="EC" id="1.4.4.2"/>
    </reaction>
</comment>
<evidence type="ECO:0000313" key="12">
    <source>
        <dbReference type="EMBL" id="UXX79625.1"/>
    </source>
</evidence>
<gene>
    <name evidence="8 12" type="primary">gcvP</name>
    <name evidence="12" type="ORF">N7E81_00680</name>
</gene>
<evidence type="ECO:0000259" key="10">
    <source>
        <dbReference type="Pfam" id="PF02347"/>
    </source>
</evidence>
<reference evidence="12" key="1">
    <citation type="submission" date="2022-10" db="EMBL/GenBank/DDBJ databases">
        <title>Comparative genomics and taxonomic characterization of three novel marine species of genus Reichenbachiella exhibiting antioxidant and polysaccharide degradation activities.</title>
        <authorList>
            <person name="Muhammad N."/>
            <person name="Lee Y.-J."/>
            <person name="Ko J."/>
            <person name="Kim S.-G."/>
        </authorList>
    </citation>
    <scope>NUCLEOTIDE SEQUENCE</scope>
    <source>
        <strain evidence="12">Wsw4-B4</strain>
    </source>
</reference>
<dbReference type="HAMAP" id="MF_00711">
    <property type="entry name" value="GcvP"/>
    <property type="match status" value="1"/>
</dbReference>
<dbReference type="InterPro" id="IPR049315">
    <property type="entry name" value="GDC-P_N"/>
</dbReference>
<dbReference type="InterPro" id="IPR015422">
    <property type="entry name" value="PyrdxlP-dep_Trfase_small"/>
</dbReference>
<keyword evidence="13" id="KW-1185">Reference proteome</keyword>
<dbReference type="NCBIfam" id="TIGR00461">
    <property type="entry name" value="gcvP"/>
    <property type="match status" value="1"/>
</dbReference>
<dbReference type="EMBL" id="CP106735">
    <property type="protein sequence ID" value="UXX79625.1"/>
    <property type="molecule type" value="Genomic_DNA"/>
</dbReference>
<keyword evidence="5 8" id="KW-0663">Pyridoxal phosphate</keyword>
<protein>
    <recommendedName>
        <fullName evidence="8">Glycine dehydrogenase (decarboxylating)</fullName>
        <ecNumber evidence="8">1.4.4.2</ecNumber>
    </recommendedName>
    <alternativeName>
        <fullName evidence="8">Glycine cleavage system P-protein</fullName>
    </alternativeName>
    <alternativeName>
        <fullName evidence="8">Glycine decarboxylase</fullName>
    </alternativeName>
    <alternativeName>
        <fullName evidence="8">Glycine dehydrogenase (aminomethyl-transferring)</fullName>
    </alternativeName>
</protein>
<dbReference type="NCBIfam" id="NF003346">
    <property type="entry name" value="PRK04366.1"/>
    <property type="match status" value="1"/>
</dbReference>
<feature type="domain" description="Glycine cleavage system P-protein N-terminal" evidence="10">
    <location>
        <begin position="473"/>
        <end position="740"/>
    </location>
</feature>
<dbReference type="NCBIfam" id="NF001696">
    <property type="entry name" value="PRK00451.1"/>
    <property type="match status" value="1"/>
</dbReference>
<evidence type="ECO:0000256" key="2">
    <source>
        <dbReference type="ARBA" id="ARBA00003788"/>
    </source>
</evidence>
<comment type="cofactor">
    <cofactor evidence="1 8">
        <name>pyridoxal 5'-phosphate</name>
        <dbReference type="ChEBI" id="CHEBI:597326"/>
    </cofactor>
</comment>
<evidence type="ECO:0000259" key="11">
    <source>
        <dbReference type="Pfam" id="PF21478"/>
    </source>
</evidence>
<feature type="region of interest" description="Disordered" evidence="9">
    <location>
        <begin position="1"/>
        <end position="23"/>
    </location>
</feature>
<dbReference type="PANTHER" id="PTHR11773:SF1">
    <property type="entry name" value="GLYCINE DEHYDROGENASE (DECARBOXYLATING), MITOCHONDRIAL"/>
    <property type="match status" value="1"/>
</dbReference>
<dbReference type="Pfam" id="PF21478">
    <property type="entry name" value="GcvP2_C"/>
    <property type="match status" value="1"/>
</dbReference>
<dbReference type="InterPro" id="IPR020581">
    <property type="entry name" value="GDC_P"/>
</dbReference>
<comment type="similarity">
    <text evidence="3 8">Belongs to the GcvP family.</text>
</comment>
<dbReference type="EC" id="1.4.4.2" evidence="8"/>
<evidence type="ECO:0000256" key="5">
    <source>
        <dbReference type="ARBA" id="ARBA00022898"/>
    </source>
</evidence>
<dbReference type="RefSeq" id="WP_263051356.1">
    <property type="nucleotide sequence ID" value="NZ_CP106735.1"/>
</dbReference>
<dbReference type="InterPro" id="IPR049316">
    <property type="entry name" value="GDC-P_C"/>
</dbReference>
<evidence type="ECO:0000256" key="3">
    <source>
        <dbReference type="ARBA" id="ARBA00010756"/>
    </source>
</evidence>
<dbReference type="PANTHER" id="PTHR11773">
    <property type="entry name" value="GLYCINE DEHYDROGENASE, DECARBOXYLATING"/>
    <property type="match status" value="1"/>
</dbReference>
<proteinExistence type="inferred from homology"/>
<comment type="subunit">
    <text evidence="4 8">The glycine cleavage system is composed of four proteins: P, T, L and H.</text>
</comment>
<dbReference type="InterPro" id="IPR003437">
    <property type="entry name" value="GcvP"/>
</dbReference>
<dbReference type="InterPro" id="IPR015424">
    <property type="entry name" value="PyrdxlP-dep_Trfase"/>
</dbReference>
<evidence type="ECO:0000256" key="1">
    <source>
        <dbReference type="ARBA" id="ARBA00001933"/>
    </source>
</evidence>
<evidence type="ECO:0000256" key="8">
    <source>
        <dbReference type="HAMAP-Rule" id="MF_00711"/>
    </source>
</evidence>
<dbReference type="CDD" id="cd00613">
    <property type="entry name" value="GDC-P"/>
    <property type="match status" value="2"/>
</dbReference>